<organism evidence="5 6">
    <name type="scientific">Dorea phocaeensis</name>
    <dbReference type="NCBI Taxonomy" id="2040291"/>
    <lineage>
        <taxon>Bacteria</taxon>
        <taxon>Bacillati</taxon>
        <taxon>Bacillota</taxon>
        <taxon>Clostridia</taxon>
        <taxon>Lachnospirales</taxon>
        <taxon>Lachnospiraceae</taxon>
        <taxon>Dorea</taxon>
    </lineage>
</organism>
<reference evidence="6 7" key="1">
    <citation type="journal article" date="2020" name="Cell Host Microbe">
        <title>Functional and Genomic Variation between Human-Derived Isolates of Lachnospiraceae Reveals Inter- and Intra-Species Diversity.</title>
        <authorList>
            <person name="Sorbara M.T."/>
            <person name="Littmann E.R."/>
            <person name="Fontana E."/>
            <person name="Moody T.U."/>
            <person name="Kohout C.E."/>
            <person name="Gjonbalaj M."/>
            <person name="Eaton V."/>
            <person name="Seok R."/>
            <person name="Leiner I.M."/>
            <person name="Pamer E.G."/>
        </authorList>
    </citation>
    <scope>NUCLEOTIDE SEQUENCE [LARGE SCALE GENOMIC DNA]</scope>
    <source>
        <strain evidence="5 6">MSK.17.11</strain>
        <strain evidence="4 7">MSK.17.38</strain>
    </source>
</reference>
<dbReference type="GO" id="GO:0016747">
    <property type="term" value="F:acyltransferase activity, transferring groups other than amino-acyl groups"/>
    <property type="evidence" value="ECO:0007669"/>
    <property type="project" value="InterPro"/>
</dbReference>
<dbReference type="Proteomes" id="UP000528555">
    <property type="component" value="Unassembled WGS sequence"/>
</dbReference>
<comment type="caution">
    <text evidence="5">The sequence shown here is derived from an EMBL/GenBank/DDBJ whole genome shotgun (WGS) entry which is preliminary data.</text>
</comment>
<accession>A0A850HG22</accession>
<dbReference type="CDD" id="cd04301">
    <property type="entry name" value="NAT_SF"/>
    <property type="match status" value="1"/>
</dbReference>
<keyword evidence="1 5" id="KW-0808">Transferase</keyword>
<protein>
    <submittedName>
        <fullName evidence="5">GNAT family N-acetyltransferase</fullName>
    </submittedName>
</protein>
<evidence type="ECO:0000313" key="5">
    <source>
        <dbReference type="EMBL" id="NVH57744.1"/>
    </source>
</evidence>
<evidence type="ECO:0000256" key="2">
    <source>
        <dbReference type="ARBA" id="ARBA00023315"/>
    </source>
</evidence>
<evidence type="ECO:0000313" key="6">
    <source>
        <dbReference type="Proteomes" id="UP000528555"/>
    </source>
</evidence>
<evidence type="ECO:0000313" key="7">
    <source>
        <dbReference type="Proteomes" id="UP000701680"/>
    </source>
</evidence>
<dbReference type="PANTHER" id="PTHR43800:SF1">
    <property type="entry name" value="PEPTIDYL-LYSINE N-ACETYLTRANSFERASE YJAB"/>
    <property type="match status" value="1"/>
</dbReference>
<evidence type="ECO:0000313" key="4">
    <source>
        <dbReference type="EMBL" id="NSK14169.1"/>
    </source>
</evidence>
<feature type="domain" description="N-acetyltransferase" evidence="3">
    <location>
        <begin position="1"/>
        <end position="141"/>
    </location>
</feature>
<reference evidence="5" key="2">
    <citation type="submission" date="2020-02" db="EMBL/GenBank/DDBJ databases">
        <authorList>
            <person name="Littmann E."/>
            <person name="Sorbara M."/>
        </authorList>
    </citation>
    <scope>NUCLEOTIDE SEQUENCE</scope>
    <source>
        <strain evidence="5">MSK.17.11</strain>
        <strain evidence="4">MSK.17.38</strain>
    </source>
</reference>
<sequence length="143" mass="17150">MIRRLENKDLEQTAKIWLDTNREAHDFIPGSYWEKHYLMVKEMLLQAEVYVYETEQEIRGFVGLDDTYIAGIFVRSKDQSLGIGTQLLDFVKKRKEELSLRVYQKNENAIRFYQREAFQAQEEGIDEDTKEKEYLMIWKKQNG</sequence>
<name>A0A850HG22_9FIRM</name>
<dbReference type="EMBL" id="JAAITX010000002">
    <property type="protein sequence ID" value="NVH57744.1"/>
    <property type="molecule type" value="Genomic_DNA"/>
</dbReference>
<dbReference type="InterPro" id="IPR000182">
    <property type="entry name" value="GNAT_dom"/>
</dbReference>
<dbReference type="PROSITE" id="PS51186">
    <property type="entry name" value="GNAT"/>
    <property type="match status" value="1"/>
</dbReference>
<evidence type="ECO:0000256" key="1">
    <source>
        <dbReference type="ARBA" id="ARBA00022679"/>
    </source>
</evidence>
<dbReference type="PANTHER" id="PTHR43800">
    <property type="entry name" value="PEPTIDYL-LYSINE N-ACETYLTRANSFERASE YJAB"/>
    <property type="match status" value="1"/>
</dbReference>
<evidence type="ECO:0000259" key="3">
    <source>
        <dbReference type="PROSITE" id="PS51186"/>
    </source>
</evidence>
<dbReference type="OrthoDB" id="88131at2"/>
<dbReference type="AlphaFoldDB" id="A0A850HG22"/>
<dbReference type="EMBL" id="JAAIUO010000002">
    <property type="protein sequence ID" value="NSK14169.1"/>
    <property type="molecule type" value="Genomic_DNA"/>
</dbReference>
<dbReference type="Proteomes" id="UP000701680">
    <property type="component" value="Unassembled WGS sequence"/>
</dbReference>
<dbReference type="RefSeq" id="WP_101695527.1">
    <property type="nucleotide sequence ID" value="NZ_JAAITX010000002.1"/>
</dbReference>
<dbReference type="Gene3D" id="3.40.630.30">
    <property type="match status" value="1"/>
</dbReference>
<gene>
    <name evidence="5" type="ORF">G5A66_03560</name>
    <name evidence="4" type="ORF">G5A75_04640</name>
</gene>
<keyword evidence="6" id="KW-1185">Reference proteome</keyword>
<proteinExistence type="predicted"/>
<dbReference type="InterPro" id="IPR016181">
    <property type="entry name" value="Acyl_CoA_acyltransferase"/>
</dbReference>
<keyword evidence="2" id="KW-0012">Acyltransferase</keyword>
<dbReference type="Pfam" id="PF13508">
    <property type="entry name" value="Acetyltransf_7"/>
    <property type="match status" value="1"/>
</dbReference>
<dbReference type="SUPFAM" id="SSF55729">
    <property type="entry name" value="Acyl-CoA N-acyltransferases (Nat)"/>
    <property type="match status" value="1"/>
</dbReference>